<evidence type="ECO:0000256" key="2">
    <source>
        <dbReference type="ARBA" id="ARBA00022612"/>
    </source>
</evidence>
<dbReference type="Proteomes" id="UP000000796">
    <property type="component" value="Chromosome"/>
</dbReference>
<dbReference type="HOGENOM" id="CLU_172572_0_0_5"/>
<gene>
    <name evidence="4" type="ordered locus">RrIowa_0838</name>
</gene>
<keyword evidence="3" id="KW-0231">Viral genome packaging</keyword>
<reference evidence="4 5" key="2">
    <citation type="journal article" date="2015" name="Infect. Immun.">
        <title>Comparative genome sequencing of Rickettsia rickettsii strains that differ in virulence.</title>
        <authorList>
            <person name="Clark T.R."/>
            <person name="Noriea N.F."/>
            <person name="Bublitz D.C."/>
            <person name="Ellison D.W."/>
            <person name="Martens C."/>
            <person name="Lutter E.I."/>
            <person name="Hackstadt T."/>
        </authorList>
    </citation>
    <scope>NUCLEOTIDE SEQUENCE [LARGE SCALE GENOMIC DNA]</scope>
    <source>
        <strain evidence="4 5">Iowa</strain>
    </source>
</reference>
<name>B0BXV0_RICRO</name>
<dbReference type="EMBL" id="CP000766">
    <property type="protein sequence ID" value="ABY72676.1"/>
    <property type="molecule type" value="Genomic_DNA"/>
</dbReference>
<evidence type="ECO:0000256" key="3">
    <source>
        <dbReference type="ARBA" id="ARBA00023219"/>
    </source>
</evidence>
<sequence length="111" mass="12597">MYRLFSMPIKAASAKWPDFADFKERLAKNPDETVKILHIVSPQSENQRGKGGKGKGLMTTLAYSSEYIYLSEQKIISQSGYLYFPFFVTLWIKGEGQVYGYAPAHHAISRV</sequence>
<evidence type="ECO:0000313" key="4">
    <source>
        <dbReference type="EMBL" id="ABY72676.1"/>
    </source>
</evidence>
<evidence type="ECO:0000313" key="5">
    <source>
        <dbReference type="Proteomes" id="UP000000796"/>
    </source>
</evidence>
<reference evidence="4 5" key="1">
    <citation type="journal article" date="2008" name="Infect. Immun.">
        <title>Genomic comparison of virulent Rickettsia rickettsii Sheila Smith and avirulent Rickettsia rickettsii Iowa.</title>
        <authorList>
            <person name="Ellison D.W."/>
            <person name="Clark T.R."/>
            <person name="Sturdevant D.E."/>
            <person name="Virtaneva K."/>
            <person name="Porcella S.F."/>
            <person name="Hackstadt T."/>
        </authorList>
    </citation>
    <scope>NUCLEOTIDE SEQUENCE [LARGE SCALE GENOMIC DNA]</scope>
    <source>
        <strain evidence="4 5">Iowa</strain>
    </source>
</reference>
<keyword evidence="2" id="KW-1188">Viral release from host cell</keyword>
<dbReference type="InterPro" id="IPR020991">
    <property type="entry name" value="Connector_podovirus"/>
</dbReference>
<dbReference type="KEGG" id="rrj:RrIowa_0838"/>
<proteinExistence type="predicted"/>
<organism evidence="4 5">
    <name type="scientific">Rickettsia rickettsii (strain Iowa)</name>
    <dbReference type="NCBI Taxonomy" id="452659"/>
    <lineage>
        <taxon>Bacteria</taxon>
        <taxon>Pseudomonadati</taxon>
        <taxon>Pseudomonadota</taxon>
        <taxon>Alphaproteobacteria</taxon>
        <taxon>Rickettsiales</taxon>
        <taxon>Rickettsiaceae</taxon>
        <taxon>Rickettsieae</taxon>
        <taxon>Rickettsia</taxon>
        <taxon>spotted fever group</taxon>
    </lineage>
</organism>
<accession>B0BXV0</accession>
<comment type="subcellular location">
    <subcellularLocation>
        <location evidence="1">Virion</location>
    </subcellularLocation>
</comment>
<dbReference type="Pfam" id="PF12236">
    <property type="entry name" value="Head-tail_con"/>
    <property type="match status" value="1"/>
</dbReference>
<keyword evidence="5" id="KW-1185">Reference proteome</keyword>
<evidence type="ECO:0000256" key="1">
    <source>
        <dbReference type="ARBA" id="ARBA00004328"/>
    </source>
</evidence>
<dbReference type="AlphaFoldDB" id="B0BXV0"/>
<protein>
    <submittedName>
        <fullName evidence="4">Uncharacterized protein</fullName>
    </submittedName>
</protein>